<evidence type="ECO:0000313" key="2">
    <source>
        <dbReference type="Proteomes" id="UP001596548"/>
    </source>
</evidence>
<dbReference type="RefSeq" id="WP_378963795.1">
    <property type="nucleotide sequence ID" value="NZ_JBHTBJ010000001.1"/>
</dbReference>
<comment type="caution">
    <text evidence="1">The sequence shown here is derived from an EMBL/GenBank/DDBJ whole genome shotgun (WGS) entry which is preliminary data.</text>
</comment>
<keyword evidence="2" id="KW-1185">Reference proteome</keyword>
<reference evidence="2" key="1">
    <citation type="journal article" date="2019" name="Int. J. Syst. Evol. Microbiol.">
        <title>The Global Catalogue of Microorganisms (GCM) 10K type strain sequencing project: providing services to taxonomists for standard genome sequencing and annotation.</title>
        <authorList>
            <consortium name="The Broad Institute Genomics Platform"/>
            <consortium name="The Broad Institute Genome Sequencing Center for Infectious Disease"/>
            <person name="Wu L."/>
            <person name="Ma J."/>
        </authorList>
    </citation>
    <scope>NUCLEOTIDE SEQUENCE [LARGE SCALE GENOMIC DNA]</scope>
    <source>
        <strain evidence="2">XZYJT-10</strain>
    </source>
</reference>
<protein>
    <submittedName>
        <fullName evidence="1">Aspartate/glutamate racemase family protein</fullName>
    </submittedName>
</protein>
<organism evidence="1 2">
    <name type="scientific">Paractinoplanes rhizophilus</name>
    <dbReference type="NCBI Taxonomy" id="1416877"/>
    <lineage>
        <taxon>Bacteria</taxon>
        <taxon>Bacillati</taxon>
        <taxon>Actinomycetota</taxon>
        <taxon>Actinomycetes</taxon>
        <taxon>Micromonosporales</taxon>
        <taxon>Micromonosporaceae</taxon>
        <taxon>Paractinoplanes</taxon>
    </lineage>
</organism>
<evidence type="ECO:0000313" key="1">
    <source>
        <dbReference type="EMBL" id="MFC7272406.1"/>
    </source>
</evidence>
<name>A0ABW2HH60_9ACTN</name>
<accession>A0ABW2HH60</accession>
<sequence length="218" mass="22694">MTTIGFLHTGDIHVSTFRRLREELAPGWQDLHIVDEGLLAEARREGITPSLAARIDARLHELADRGADIVVCTCSSLGEHAEGRTADIGVPVLRADRPMAEAAVAAGRRIAVVATVDSTLGPTGNLLRDAAARSARAIEIVEVRCPEAFALFEAGELDAYAKSVAHAARAAAPGVDVIVLAQPSAAPAASLLVDLPIPVLSSPRAAVSRAIAEAGPVR</sequence>
<dbReference type="Pfam" id="PF01177">
    <property type="entry name" value="Asp_Glu_race"/>
    <property type="match status" value="1"/>
</dbReference>
<dbReference type="InterPro" id="IPR015942">
    <property type="entry name" value="Asp/Glu/hydantoin_racemase"/>
</dbReference>
<dbReference type="EMBL" id="JBHTBJ010000001">
    <property type="protein sequence ID" value="MFC7272406.1"/>
    <property type="molecule type" value="Genomic_DNA"/>
</dbReference>
<gene>
    <name evidence="1" type="ORF">ACFQS1_00305</name>
</gene>
<dbReference type="Proteomes" id="UP001596548">
    <property type="component" value="Unassembled WGS sequence"/>
</dbReference>
<proteinExistence type="predicted"/>